<gene>
    <name evidence="1" type="ORF">BS47DRAFT_1348564</name>
</gene>
<keyword evidence="2" id="KW-1185">Reference proteome</keyword>
<proteinExistence type="predicted"/>
<evidence type="ECO:0000313" key="1">
    <source>
        <dbReference type="EMBL" id="KAF9510005.1"/>
    </source>
</evidence>
<accession>A0A9P6AQC8</accession>
<name>A0A9P6AQC8_9AGAM</name>
<dbReference type="EMBL" id="MU129025">
    <property type="protein sequence ID" value="KAF9510005.1"/>
    <property type="molecule type" value="Genomic_DNA"/>
</dbReference>
<reference evidence="1" key="1">
    <citation type="journal article" date="2020" name="Nat. Commun.">
        <title>Large-scale genome sequencing of mycorrhizal fungi provides insights into the early evolution of symbiotic traits.</title>
        <authorList>
            <person name="Miyauchi S."/>
            <person name="Kiss E."/>
            <person name="Kuo A."/>
            <person name="Drula E."/>
            <person name="Kohler A."/>
            <person name="Sanchez-Garcia M."/>
            <person name="Morin E."/>
            <person name="Andreopoulos B."/>
            <person name="Barry K.W."/>
            <person name="Bonito G."/>
            <person name="Buee M."/>
            <person name="Carver A."/>
            <person name="Chen C."/>
            <person name="Cichocki N."/>
            <person name="Clum A."/>
            <person name="Culley D."/>
            <person name="Crous P.W."/>
            <person name="Fauchery L."/>
            <person name="Girlanda M."/>
            <person name="Hayes R.D."/>
            <person name="Keri Z."/>
            <person name="LaButti K."/>
            <person name="Lipzen A."/>
            <person name="Lombard V."/>
            <person name="Magnuson J."/>
            <person name="Maillard F."/>
            <person name="Murat C."/>
            <person name="Nolan M."/>
            <person name="Ohm R.A."/>
            <person name="Pangilinan J."/>
            <person name="Pereira M.F."/>
            <person name="Perotto S."/>
            <person name="Peter M."/>
            <person name="Pfister S."/>
            <person name="Riley R."/>
            <person name="Sitrit Y."/>
            <person name="Stielow J.B."/>
            <person name="Szollosi G."/>
            <person name="Zifcakova L."/>
            <person name="Stursova M."/>
            <person name="Spatafora J.W."/>
            <person name="Tedersoo L."/>
            <person name="Vaario L.M."/>
            <person name="Yamada A."/>
            <person name="Yan M."/>
            <person name="Wang P."/>
            <person name="Xu J."/>
            <person name="Bruns T."/>
            <person name="Baldrian P."/>
            <person name="Vilgalys R."/>
            <person name="Dunand C."/>
            <person name="Henrissat B."/>
            <person name="Grigoriev I.V."/>
            <person name="Hibbett D."/>
            <person name="Nagy L.G."/>
            <person name="Martin F.M."/>
        </authorList>
    </citation>
    <scope>NUCLEOTIDE SEQUENCE</scope>
    <source>
        <strain evidence="1">UP504</strain>
    </source>
</reference>
<dbReference type="Proteomes" id="UP000886523">
    <property type="component" value="Unassembled WGS sequence"/>
</dbReference>
<evidence type="ECO:0000313" key="2">
    <source>
        <dbReference type="Proteomes" id="UP000886523"/>
    </source>
</evidence>
<sequence>MVLYDLCASRFLGPSHGARQVPNVATTSHRVLTPLFFPHFWPIEEATFCSVLDEFAAVEIREGR</sequence>
<dbReference type="AlphaFoldDB" id="A0A9P6AQC8"/>
<comment type="caution">
    <text evidence="1">The sequence shown here is derived from an EMBL/GenBank/DDBJ whole genome shotgun (WGS) entry which is preliminary data.</text>
</comment>
<organism evidence="1 2">
    <name type="scientific">Hydnum rufescens UP504</name>
    <dbReference type="NCBI Taxonomy" id="1448309"/>
    <lineage>
        <taxon>Eukaryota</taxon>
        <taxon>Fungi</taxon>
        <taxon>Dikarya</taxon>
        <taxon>Basidiomycota</taxon>
        <taxon>Agaricomycotina</taxon>
        <taxon>Agaricomycetes</taxon>
        <taxon>Cantharellales</taxon>
        <taxon>Hydnaceae</taxon>
        <taxon>Hydnum</taxon>
    </lineage>
</organism>
<protein>
    <submittedName>
        <fullName evidence="1">Uncharacterized protein</fullName>
    </submittedName>
</protein>